<reference evidence="2" key="1">
    <citation type="submission" date="2021-06" db="EMBL/GenBank/DDBJ databases">
        <authorList>
            <person name="Kallberg Y."/>
            <person name="Tangrot J."/>
            <person name="Rosling A."/>
        </authorList>
    </citation>
    <scope>NUCLEOTIDE SEQUENCE</scope>
    <source>
        <strain evidence="2">MA453B</strain>
    </source>
</reference>
<gene>
    <name evidence="2" type="ORF">DERYTH_LOCUS8965</name>
</gene>
<dbReference type="InterPro" id="IPR036047">
    <property type="entry name" value="F-box-like_dom_sf"/>
</dbReference>
<dbReference type="OrthoDB" id="2351154at2759"/>
<evidence type="ECO:0000313" key="3">
    <source>
        <dbReference type="Proteomes" id="UP000789405"/>
    </source>
</evidence>
<accession>A0A9N9D995</accession>
<feature type="non-terminal residue" evidence="2">
    <location>
        <position position="151"/>
    </location>
</feature>
<organism evidence="2 3">
    <name type="scientific">Dentiscutata erythropus</name>
    <dbReference type="NCBI Taxonomy" id="1348616"/>
    <lineage>
        <taxon>Eukaryota</taxon>
        <taxon>Fungi</taxon>
        <taxon>Fungi incertae sedis</taxon>
        <taxon>Mucoromycota</taxon>
        <taxon>Glomeromycotina</taxon>
        <taxon>Glomeromycetes</taxon>
        <taxon>Diversisporales</taxon>
        <taxon>Gigasporaceae</taxon>
        <taxon>Dentiscutata</taxon>
    </lineage>
</organism>
<evidence type="ECO:0000259" key="1">
    <source>
        <dbReference type="Pfam" id="PF12937"/>
    </source>
</evidence>
<dbReference type="Pfam" id="PF12937">
    <property type="entry name" value="F-box-like"/>
    <property type="match status" value="1"/>
</dbReference>
<dbReference type="AlphaFoldDB" id="A0A9N9D995"/>
<name>A0A9N9D995_9GLOM</name>
<proteinExistence type="predicted"/>
<comment type="caution">
    <text evidence="2">The sequence shown here is derived from an EMBL/GenBank/DDBJ whole genome shotgun (WGS) entry which is preliminary data.</text>
</comment>
<feature type="domain" description="F-box" evidence="1">
    <location>
        <begin position="4"/>
        <end position="46"/>
    </location>
</feature>
<dbReference type="InterPro" id="IPR001810">
    <property type="entry name" value="F-box_dom"/>
</dbReference>
<dbReference type="EMBL" id="CAJVPY010004758">
    <property type="protein sequence ID" value="CAG8627353.1"/>
    <property type="molecule type" value="Genomic_DNA"/>
</dbReference>
<sequence length="151" mass="18042">MVFPHDILFEMFNHLYHDYRTLFRCLLVNREWCELAVKILWSNPNLEHLKTIYTLLLNLNEHEREMIGPSDIIPEDAPDLMFDYRSFILTVSSDKLVEGINNWLEHVGKNRINSSSIIIPMLLMFLREGNRLKYLYLDGVQYNRSHKCELK</sequence>
<keyword evidence="3" id="KW-1185">Reference proteome</keyword>
<dbReference type="SUPFAM" id="SSF81383">
    <property type="entry name" value="F-box domain"/>
    <property type="match status" value="1"/>
</dbReference>
<protein>
    <submittedName>
        <fullName evidence="2">27812_t:CDS:1</fullName>
    </submittedName>
</protein>
<evidence type="ECO:0000313" key="2">
    <source>
        <dbReference type="EMBL" id="CAG8627353.1"/>
    </source>
</evidence>
<dbReference type="Proteomes" id="UP000789405">
    <property type="component" value="Unassembled WGS sequence"/>
</dbReference>